<dbReference type="AlphaFoldDB" id="A0A937HGP2"/>
<evidence type="ECO:0000259" key="1">
    <source>
        <dbReference type="PROSITE" id="PS50076"/>
    </source>
</evidence>
<evidence type="ECO:0000313" key="2">
    <source>
        <dbReference type="EMBL" id="MBL6761829.1"/>
    </source>
</evidence>
<protein>
    <submittedName>
        <fullName evidence="2">DnaJ domain-containing protein</fullName>
    </submittedName>
</protein>
<feature type="domain" description="J" evidence="1">
    <location>
        <begin position="142"/>
        <end position="199"/>
    </location>
</feature>
<comment type="caution">
    <text evidence="2">The sequence shown here is derived from an EMBL/GenBank/DDBJ whole genome shotgun (WGS) entry which is preliminary data.</text>
</comment>
<dbReference type="Pfam" id="PF00226">
    <property type="entry name" value="DnaJ"/>
    <property type="match status" value="1"/>
</dbReference>
<dbReference type="SMART" id="SM00271">
    <property type="entry name" value="DnaJ"/>
    <property type="match status" value="1"/>
</dbReference>
<evidence type="ECO:0000313" key="3">
    <source>
        <dbReference type="Proteomes" id="UP000785783"/>
    </source>
</evidence>
<dbReference type="InterPro" id="IPR001623">
    <property type="entry name" value="DnaJ_domain"/>
</dbReference>
<dbReference type="Proteomes" id="UP000785783">
    <property type="component" value="Unassembled WGS sequence"/>
</dbReference>
<gene>
    <name evidence="2" type="ORF">ISQ19_03940</name>
</gene>
<dbReference type="SUPFAM" id="SSF46565">
    <property type="entry name" value="Chaperone J-domain"/>
    <property type="match status" value="1"/>
</dbReference>
<accession>A0A937HGP2</accession>
<dbReference type="InterPro" id="IPR036869">
    <property type="entry name" value="J_dom_sf"/>
</dbReference>
<dbReference type="Gene3D" id="1.10.287.110">
    <property type="entry name" value="DnaJ domain"/>
    <property type="match status" value="1"/>
</dbReference>
<dbReference type="EMBL" id="JADHOK010000040">
    <property type="protein sequence ID" value="MBL6761829.1"/>
    <property type="molecule type" value="Genomic_DNA"/>
</dbReference>
<reference evidence="2" key="1">
    <citation type="submission" date="2020-10" db="EMBL/GenBank/DDBJ databases">
        <title>Microbiome of the Black Sea water column analyzed by genome centric metagenomics.</title>
        <authorList>
            <person name="Cabello-Yeves P.J."/>
            <person name="Callieri C."/>
            <person name="Picazo A."/>
            <person name="Mehrshad M."/>
            <person name="Haro-Moreno J.M."/>
            <person name="Roda-Garcia J."/>
            <person name="Dzembekova N."/>
            <person name="Slabakova V."/>
            <person name="Slabakova N."/>
            <person name="Moncheva S."/>
            <person name="Rodriguez-Valera F."/>
        </authorList>
    </citation>
    <scope>NUCLEOTIDE SEQUENCE</scope>
    <source>
        <strain evidence="2">BS307-5m-G5</strain>
    </source>
</reference>
<dbReference type="PROSITE" id="PS50076">
    <property type="entry name" value="DNAJ_2"/>
    <property type="match status" value="1"/>
</dbReference>
<organism evidence="2 3">
    <name type="scientific">PS1 clade bacterium</name>
    <dbReference type="NCBI Taxonomy" id="2175152"/>
    <lineage>
        <taxon>Bacteria</taxon>
        <taxon>Pseudomonadati</taxon>
        <taxon>Pseudomonadota</taxon>
        <taxon>Alphaproteobacteria</taxon>
        <taxon>PS1 clade</taxon>
    </lineage>
</organism>
<proteinExistence type="predicted"/>
<name>A0A937HGP2_9PROT</name>
<sequence length="200" mass="22767">MNLNSKYFDMIRTAREEKRAQMVEDGSRCDWPECLKSGDYPAPAGPQANARRHFCYDHVREYNRSYNYFEGMSQAEAESFRRAAQTGHRPTWSMGTRRARGSKVEDWQFQDPLEIMGEAGFNEVNAEQRAAAGSKVTSGQKRALDVMELSETASGDDVRKKFKILVKQYHPDANGGDRTHEDKLQSVIQAHDYLKASGFC</sequence>